<dbReference type="Pfam" id="PF09190">
    <property type="entry name" value="DALR_2"/>
    <property type="match status" value="1"/>
</dbReference>
<dbReference type="PANTHER" id="PTHR10890">
    <property type="entry name" value="CYSTEINYL-TRNA SYNTHETASE"/>
    <property type="match status" value="1"/>
</dbReference>
<comment type="cofactor">
    <cofactor evidence="1">
        <name>Zn(2+)</name>
        <dbReference type="ChEBI" id="CHEBI:29105"/>
    </cofactor>
</comment>
<dbReference type="GO" id="GO:0006423">
    <property type="term" value="P:cysteinyl-tRNA aminoacylation"/>
    <property type="evidence" value="ECO:0007669"/>
    <property type="project" value="InterPro"/>
</dbReference>
<comment type="similarity">
    <text evidence="3">Belongs to the class-I aminoacyl-tRNA synthetase family.</text>
</comment>
<keyword evidence="8" id="KW-0547">Nucleotide-binding</keyword>
<evidence type="ECO:0000256" key="6">
    <source>
        <dbReference type="ARBA" id="ARBA00022598"/>
    </source>
</evidence>
<dbReference type="HAMAP" id="MF_00041">
    <property type="entry name" value="Cys_tRNA_synth"/>
    <property type="match status" value="1"/>
</dbReference>
<dbReference type="CDD" id="cd00672">
    <property type="entry name" value="CysRS_core"/>
    <property type="match status" value="1"/>
</dbReference>
<keyword evidence="10" id="KW-0067">ATP-binding</keyword>
<sequence>MSLKIYNTLTGGKEDFTPINPPKVGMYVCGVTVYDLCHIGHARSTIVFDIIYRYLKFSGYDVTYVRNFTDVDDKIINRANELGIKSSEVAARYIDEFNTDMGALGLLSPDVEPKATGHIPEMLEIIESLIEKGKAYELNGSVYFSVRSFPEYGALSKRNVDDLRSGARVDVDDTKKDPLDFALWKASKPGEPEWDSPWGMGRPGWHIECSAMGRKYLGVTFDIHGGGKDLVFPHHENEIAQSHASSGEAPVKVWVHNGFVNINQEKMSKSLGNFSTIKDILKQYHPEAVRYFLLTSHYRSPIDFSPQAITDAHKNLARFYDLLSTGLALGVTDDDTADPSTVEKFKQLMDDDFNTATALSLLLTELKKLNHLRDDMAKMKKKSDDYKNSKEKLLAGIASIKTLGGVLGLFGLAPDEFIEEFKAEKLKEIGMSAKEMEATIKARAKARENKNFELADTIRADLDNKGIKLSDTPEGVKWSVSFD</sequence>
<reference evidence="15" key="1">
    <citation type="submission" date="2018-06" db="EMBL/GenBank/DDBJ databases">
        <authorList>
            <person name="Zhirakovskaya E."/>
        </authorList>
    </citation>
    <scope>NUCLEOTIDE SEQUENCE</scope>
</reference>
<evidence type="ECO:0000256" key="10">
    <source>
        <dbReference type="ARBA" id="ARBA00022840"/>
    </source>
</evidence>
<evidence type="ECO:0000256" key="7">
    <source>
        <dbReference type="ARBA" id="ARBA00022723"/>
    </source>
</evidence>
<dbReference type="InterPro" id="IPR024909">
    <property type="entry name" value="Cys-tRNA/MSH_ligase"/>
</dbReference>
<keyword evidence="11" id="KW-0648">Protein biosynthesis</keyword>
<dbReference type="GO" id="GO:0005524">
    <property type="term" value="F:ATP binding"/>
    <property type="evidence" value="ECO:0007669"/>
    <property type="project" value="UniProtKB-KW"/>
</dbReference>
<evidence type="ECO:0000256" key="11">
    <source>
        <dbReference type="ARBA" id="ARBA00022917"/>
    </source>
</evidence>
<dbReference type="FunFam" id="3.40.50.620:FF:000009">
    <property type="entry name" value="Cysteine--tRNA ligase"/>
    <property type="match status" value="1"/>
</dbReference>
<evidence type="ECO:0000256" key="3">
    <source>
        <dbReference type="ARBA" id="ARBA00005594"/>
    </source>
</evidence>
<evidence type="ECO:0000256" key="4">
    <source>
        <dbReference type="ARBA" id="ARBA00012832"/>
    </source>
</evidence>
<evidence type="ECO:0000256" key="1">
    <source>
        <dbReference type="ARBA" id="ARBA00001947"/>
    </source>
</evidence>
<dbReference type="GO" id="GO:0005829">
    <property type="term" value="C:cytosol"/>
    <property type="evidence" value="ECO:0007669"/>
    <property type="project" value="TreeGrafter"/>
</dbReference>
<evidence type="ECO:0000256" key="5">
    <source>
        <dbReference type="ARBA" id="ARBA00022490"/>
    </source>
</evidence>
<keyword evidence="9" id="KW-0862">Zinc</keyword>
<dbReference type="NCBIfam" id="TIGR00435">
    <property type="entry name" value="cysS"/>
    <property type="match status" value="1"/>
</dbReference>
<dbReference type="SUPFAM" id="SSF47323">
    <property type="entry name" value="Anticodon-binding domain of a subclass of class I aminoacyl-tRNA synthetases"/>
    <property type="match status" value="1"/>
</dbReference>
<dbReference type="Pfam" id="PF01406">
    <property type="entry name" value="tRNA-synt_1e"/>
    <property type="match status" value="1"/>
</dbReference>
<protein>
    <recommendedName>
        <fullName evidence="4">cysteine--tRNA ligase</fullName>
        <ecNumber evidence="4">6.1.1.16</ecNumber>
    </recommendedName>
    <alternativeName>
        <fullName evidence="13">Cysteinyl-tRNA synthetase</fullName>
    </alternativeName>
</protein>
<organism evidence="15">
    <name type="scientific">hydrothermal vent metagenome</name>
    <dbReference type="NCBI Taxonomy" id="652676"/>
    <lineage>
        <taxon>unclassified sequences</taxon>
        <taxon>metagenomes</taxon>
        <taxon>ecological metagenomes</taxon>
    </lineage>
</organism>
<comment type="subcellular location">
    <subcellularLocation>
        <location evidence="2">Cytoplasm</location>
    </subcellularLocation>
</comment>
<dbReference type="InterPro" id="IPR009080">
    <property type="entry name" value="tRNAsynth_Ia_anticodon-bd"/>
</dbReference>
<keyword evidence="12 15" id="KW-0030">Aminoacyl-tRNA synthetase</keyword>
<dbReference type="InterPro" id="IPR015273">
    <property type="entry name" value="Cys-tRNA-synt_Ia_DALR"/>
</dbReference>
<dbReference type="GO" id="GO:0046872">
    <property type="term" value="F:metal ion binding"/>
    <property type="evidence" value="ECO:0007669"/>
    <property type="project" value="UniProtKB-KW"/>
</dbReference>
<dbReference type="EC" id="6.1.1.16" evidence="4"/>
<keyword evidence="6 15" id="KW-0436">Ligase</keyword>
<dbReference type="InterPro" id="IPR015803">
    <property type="entry name" value="Cys-tRNA-ligase"/>
</dbReference>
<evidence type="ECO:0000256" key="2">
    <source>
        <dbReference type="ARBA" id="ARBA00004496"/>
    </source>
</evidence>
<dbReference type="EMBL" id="UOGA01000127">
    <property type="protein sequence ID" value="VAX18546.1"/>
    <property type="molecule type" value="Genomic_DNA"/>
</dbReference>
<dbReference type="Gene3D" id="1.20.120.1910">
    <property type="entry name" value="Cysteine-tRNA ligase, C-terminal anti-codon recognition domain"/>
    <property type="match status" value="1"/>
</dbReference>
<evidence type="ECO:0000256" key="8">
    <source>
        <dbReference type="ARBA" id="ARBA00022741"/>
    </source>
</evidence>
<dbReference type="AlphaFoldDB" id="A0A3B1BJR1"/>
<dbReference type="PRINTS" id="PR00983">
    <property type="entry name" value="TRNASYNTHCYS"/>
</dbReference>
<evidence type="ECO:0000259" key="14">
    <source>
        <dbReference type="SMART" id="SM00840"/>
    </source>
</evidence>
<dbReference type="Gene3D" id="3.40.50.620">
    <property type="entry name" value="HUPs"/>
    <property type="match status" value="1"/>
</dbReference>
<dbReference type="InterPro" id="IPR014729">
    <property type="entry name" value="Rossmann-like_a/b/a_fold"/>
</dbReference>
<gene>
    <name evidence="15" type="ORF">MNBD_NITROSPINAE04-1080</name>
</gene>
<dbReference type="SMART" id="SM00840">
    <property type="entry name" value="DALR_2"/>
    <property type="match status" value="1"/>
</dbReference>
<dbReference type="GO" id="GO:0004817">
    <property type="term" value="F:cysteine-tRNA ligase activity"/>
    <property type="evidence" value="ECO:0007669"/>
    <property type="project" value="UniProtKB-EC"/>
</dbReference>
<dbReference type="InterPro" id="IPR032678">
    <property type="entry name" value="tRNA-synt_1_cat_dom"/>
</dbReference>
<keyword evidence="5" id="KW-0963">Cytoplasm</keyword>
<accession>A0A3B1BJR1</accession>
<dbReference type="SUPFAM" id="SSF52374">
    <property type="entry name" value="Nucleotidylyl transferase"/>
    <property type="match status" value="1"/>
</dbReference>
<dbReference type="PANTHER" id="PTHR10890:SF3">
    <property type="entry name" value="CYSTEINE--TRNA LIGASE, CYTOPLASMIC"/>
    <property type="match status" value="1"/>
</dbReference>
<keyword evidence="7" id="KW-0479">Metal-binding</keyword>
<evidence type="ECO:0000256" key="13">
    <source>
        <dbReference type="ARBA" id="ARBA00031499"/>
    </source>
</evidence>
<feature type="domain" description="Cysteinyl-tRNA synthetase class Ia DALR" evidence="14">
    <location>
        <begin position="344"/>
        <end position="418"/>
    </location>
</feature>
<evidence type="ECO:0000313" key="15">
    <source>
        <dbReference type="EMBL" id="VAX18546.1"/>
    </source>
</evidence>
<name>A0A3B1BJR1_9ZZZZ</name>
<evidence type="ECO:0000256" key="9">
    <source>
        <dbReference type="ARBA" id="ARBA00022833"/>
    </source>
</evidence>
<proteinExistence type="inferred from homology"/>
<evidence type="ECO:0000256" key="12">
    <source>
        <dbReference type="ARBA" id="ARBA00023146"/>
    </source>
</evidence>